<dbReference type="EMBL" id="BJNB01000001">
    <property type="protein sequence ID" value="GEB96531.1"/>
    <property type="molecule type" value="Genomic_DNA"/>
</dbReference>
<sequence length="89" mass="9788">MFVDLTLKVIRLEEVPQERVQIGAVYSHESTEGLSGDSTIEYGAFTDQSTAAITDADENIILTCADLLGNRAIDIYIVIECKLAILNIR</sequence>
<evidence type="ECO:0000313" key="1">
    <source>
        <dbReference type="EMBL" id="GEB96531.1"/>
    </source>
</evidence>
<protein>
    <submittedName>
        <fullName evidence="1">Uncharacterized protein</fullName>
    </submittedName>
</protein>
<evidence type="ECO:0000313" key="2">
    <source>
        <dbReference type="Proteomes" id="UP000315353"/>
    </source>
</evidence>
<dbReference type="Proteomes" id="UP000315353">
    <property type="component" value="Unassembled WGS sequence"/>
</dbReference>
<name>A0AB73B4H0_CORFL</name>
<dbReference type="AlphaFoldDB" id="A0AB73B4H0"/>
<proteinExistence type="predicted"/>
<accession>A0AB73B4H0</accession>
<organism evidence="1 2">
    <name type="scientific">Corynebacterium flavescens</name>
    <dbReference type="NCBI Taxonomy" id="28028"/>
    <lineage>
        <taxon>Bacteria</taxon>
        <taxon>Bacillati</taxon>
        <taxon>Actinomycetota</taxon>
        <taxon>Actinomycetes</taxon>
        <taxon>Mycobacteriales</taxon>
        <taxon>Corynebacteriaceae</taxon>
        <taxon>Corynebacterium</taxon>
    </lineage>
</organism>
<gene>
    <name evidence="1" type="ORF">CFL01nite_00260</name>
</gene>
<comment type="caution">
    <text evidence="1">The sequence shown here is derived from an EMBL/GenBank/DDBJ whole genome shotgun (WGS) entry which is preliminary data.</text>
</comment>
<reference evidence="1 2" key="1">
    <citation type="submission" date="2019-06" db="EMBL/GenBank/DDBJ databases">
        <title>Whole genome shotgun sequence of Corynebacterium flavescens NBRC 14136.</title>
        <authorList>
            <person name="Hosoyama A."/>
            <person name="Uohara A."/>
            <person name="Ohji S."/>
            <person name="Ichikawa N."/>
        </authorList>
    </citation>
    <scope>NUCLEOTIDE SEQUENCE [LARGE SCALE GENOMIC DNA]</scope>
    <source>
        <strain evidence="1 2">NBRC 14136</strain>
    </source>
</reference>